<dbReference type="GO" id="GO:0005665">
    <property type="term" value="C:RNA polymerase II, core complex"/>
    <property type="evidence" value="ECO:0007669"/>
    <property type="project" value="TreeGrafter"/>
</dbReference>
<evidence type="ECO:0000259" key="6">
    <source>
        <dbReference type="SMART" id="SM00662"/>
    </source>
</evidence>
<proteinExistence type="predicted"/>
<evidence type="ECO:0000256" key="3">
    <source>
        <dbReference type="ARBA" id="ARBA00022844"/>
    </source>
</evidence>
<dbReference type="Gene3D" id="3.30.1360.10">
    <property type="entry name" value="RNA polymerase, RBP11-like subunit"/>
    <property type="match status" value="2"/>
</dbReference>
<feature type="region of interest" description="Disordered" evidence="5">
    <location>
        <begin position="1"/>
        <end position="21"/>
    </location>
</feature>
<dbReference type="InterPro" id="IPR011263">
    <property type="entry name" value="DNA-dir_RNA_pol_RpoA/D/Rpb3"/>
</dbReference>
<dbReference type="GO" id="GO:0003899">
    <property type="term" value="F:DNA-directed RNA polymerase activity"/>
    <property type="evidence" value="ECO:0007669"/>
    <property type="project" value="InterPro"/>
</dbReference>
<dbReference type="PANTHER" id="PTHR11800">
    <property type="entry name" value="DNA-DIRECTED RNA POLYMERASE"/>
    <property type="match status" value="1"/>
</dbReference>
<evidence type="ECO:0000256" key="1">
    <source>
        <dbReference type="ARBA" id="ARBA00004328"/>
    </source>
</evidence>
<feature type="compositionally biased region" description="Low complexity" evidence="5">
    <location>
        <begin position="405"/>
        <end position="422"/>
    </location>
</feature>
<dbReference type="PANTHER" id="PTHR11800:SF2">
    <property type="entry name" value="DNA-DIRECTED RNA POLYMERASE II SUBUNIT RPB3"/>
    <property type="match status" value="1"/>
</dbReference>
<keyword evidence="2" id="KW-0240">DNA-directed RNA polymerase</keyword>
<dbReference type="SUPFAM" id="SSF56553">
    <property type="entry name" value="Insert subdomain of RNA polymerase alpha subunit"/>
    <property type="match status" value="1"/>
</dbReference>
<dbReference type="AlphaFoldDB" id="A0A6C0BJQ9"/>
<dbReference type="EMBL" id="MN739162">
    <property type="protein sequence ID" value="QHS91648.1"/>
    <property type="molecule type" value="Genomic_DNA"/>
</dbReference>
<dbReference type="InterPro" id="IPR009025">
    <property type="entry name" value="RBP11-like_dimer"/>
</dbReference>
<name>A0A6C0BJQ9_9ZZZZ</name>
<keyword evidence="3" id="KW-0946">Virion</keyword>
<dbReference type="InterPro" id="IPR036603">
    <property type="entry name" value="RBP11-like"/>
</dbReference>
<protein>
    <recommendedName>
        <fullName evidence="6">DNA-directed RNA polymerase RpoA/D/Rpb3-type domain-containing protein</fullName>
    </recommendedName>
</protein>
<feature type="domain" description="DNA-directed RNA polymerase RpoA/D/Rpb3-type" evidence="6">
    <location>
        <begin position="21"/>
        <end position="290"/>
    </location>
</feature>
<dbReference type="GO" id="GO:0044423">
    <property type="term" value="C:virion component"/>
    <property type="evidence" value="ECO:0007669"/>
    <property type="project" value="UniProtKB-KW"/>
</dbReference>
<evidence type="ECO:0000256" key="4">
    <source>
        <dbReference type="ARBA" id="ARBA00023163"/>
    </source>
</evidence>
<evidence type="ECO:0000256" key="5">
    <source>
        <dbReference type="SAM" id="MobiDB-lite"/>
    </source>
</evidence>
<sequence>MFSNYKESGAPLMTDPSKKERASFTLAPSHTTLANSLVRIIQSKIPTIGFRTEPPEESEVQILKNTTPLPNEMLAHRIGMIPIAVTTVDEFDPKKFRVELSIANSDQESRVVTTKDFKVFTQDAEGWRELTPEEASVWFPADSITKDHIMITTLRPQWSADSLEAIEIKAYPSVATGEENVRYSPVCQCSYGLTIDPDQNRQESFFQSWLDESKKIKDTAQVNPTQLNNLRREWKTLEIQRCFLVDDKNQPFSFDFEIETNGIMSVPAVVHRGIRELKKLIQKYEAFDMQIPAGVNIQPTLGARKGVEIIFQNNEDHTLGNLLQTYLVERHIEGGAAPHLSYAAYKMGHPLKKELIIEIGAPDAPEMTARKAIVDVVRYLLGVLDNMEREWLALTGEGQVAPAALPLPEAPVNAEEPPQANEGIVEEPKPRKARKARA</sequence>
<keyword evidence="4" id="KW-0804">Transcription</keyword>
<dbReference type="Gene3D" id="2.170.120.12">
    <property type="entry name" value="DNA-directed RNA polymerase, insert domain"/>
    <property type="match status" value="1"/>
</dbReference>
<reference evidence="7" key="1">
    <citation type="journal article" date="2020" name="Nature">
        <title>Giant virus diversity and host interactions through global metagenomics.</title>
        <authorList>
            <person name="Schulz F."/>
            <person name="Roux S."/>
            <person name="Paez-Espino D."/>
            <person name="Jungbluth S."/>
            <person name="Walsh D.A."/>
            <person name="Denef V.J."/>
            <person name="McMahon K.D."/>
            <person name="Konstantinidis K.T."/>
            <person name="Eloe-Fadrosh E.A."/>
            <person name="Kyrpides N.C."/>
            <person name="Woyke T."/>
        </authorList>
    </citation>
    <scope>NUCLEOTIDE SEQUENCE</scope>
    <source>
        <strain evidence="7">GVMAG-M-3300013006-15</strain>
    </source>
</reference>
<dbReference type="SUPFAM" id="SSF55257">
    <property type="entry name" value="RBP11-like subunits of RNA polymerase"/>
    <property type="match status" value="2"/>
</dbReference>
<dbReference type="SMART" id="SM00662">
    <property type="entry name" value="RPOLD"/>
    <property type="match status" value="1"/>
</dbReference>
<feature type="region of interest" description="Disordered" evidence="5">
    <location>
        <begin position="405"/>
        <end position="438"/>
    </location>
</feature>
<dbReference type="InterPro" id="IPR050518">
    <property type="entry name" value="Rpo3/RPB3_RNA_Pol_subunit"/>
</dbReference>
<dbReference type="Pfam" id="PF01193">
    <property type="entry name" value="RNA_pol_L"/>
    <property type="match status" value="1"/>
</dbReference>
<dbReference type="GO" id="GO:0046983">
    <property type="term" value="F:protein dimerization activity"/>
    <property type="evidence" value="ECO:0007669"/>
    <property type="project" value="InterPro"/>
</dbReference>
<evidence type="ECO:0000256" key="2">
    <source>
        <dbReference type="ARBA" id="ARBA00022478"/>
    </source>
</evidence>
<dbReference type="Pfam" id="PF13656">
    <property type="entry name" value="RNA_pol_L_2"/>
    <property type="match status" value="1"/>
</dbReference>
<organism evidence="7">
    <name type="scientific">viral metagenome</name>
    <dbReference type="NCBI Taxonomy" id="1070528"/>
    <lineage>
        <taxon>unclassified sequences</taxon>
        <taxon>metagenomes</taxon>
        <taxon>organismal metagenomes</taxon>
    </lineage>
</organism>
<comment type="subcellular location">
    <subcellularLocation>
        <location evidence="1">Virion</location>
    </subcellularLocation>
</comment>
<dbReference type="InterPro" id="IPR036643">
    <property type="entry name" value="RNApol_insert_sf"/>
</dbReference>
<accession>A0A6C0BJQ9</accession>
<evidence type="ECO:0000313" key="7">
    <source>
        <dbReference type="EMBL" id="QHS91648.1"/>
    </source>
</evidence>
<dbReference type="GO" id="GO:0006366">
    <property type="term" value="P:transcription by RNA polymerase II"/>
    <property type="evidence" value="ECO:0007669"/>
    <property type="project" value="TreeGrafter"/>
</dbReference>